<sequence length="339" mass="37463">MGYEDGSHTVLHIAYSQLERENHSITSPALDEARGSVRVLLTKYHPVPTPAFRASSRTESGNRLILYYMGLITQMVKSGCTLYCGITGKNHPMTSPALGEARKSVRLLLTKNHPDPTLAFRAGAPLHCSAAGYKILTARLARWLGNWLPCNVSRFRFPHGTTLCVIHELLLRAWVLCACEIVFRTQLYSGVWNCAQCMAIAHSLLHGTYNNTTGEKWVYIHSITALRAVIWCGGWATGCRATGSGFDSRTEQLFGKNHPMTSPALVETRGSVRLLLTKHRPVPTPAFRTGASVNPSYVVRSSGCQNHLSVIIWPIRPMIAKSQIGLQSKKPRVRLLCSS</sequence>
<name>A0A2H1VHM8_SPOFR</name>
<evidence type="ECO:0000313" key="1">
    <source>
        <dbReference type="EMBL" id="SOQ40335.1"/>
    </source>
</evidence>
<organism evidence="1">
    <name type="scientific">Spodoptera frugiperda</name>
    <name type="common">Fall armyworm</name>
    <dbReference type="NCBI Taxonomy" id="7108"/>
    <lineage>
        <taxon>Eukaryota</taxon>
        <taxon>Metazoa</taxon>
        <taxon>Ecdysozoa</taxon>
        <taxon>Arthropoda</taxon>
        <taxon>Hexapoda</taxon>
        <taxon>Insecta</taxon>
        <taxon>Pterygota</taxon>
        <taxon>Neoptera</taxon>
        <taxon>Endopterygota</taxon>
        <taxon>Lepidoptera</taxon>
        <taxon>Glossata</taxon>
        <taxon>Ditrysia</taxon>
        <taxon>Noctuoidea</taxon>
        <taxon>Noctuidae</taxon>
        <taxon>Amphipyrinae</taxon>
        <taxon>Spodoptera</taxon>
    </lineage>
</organism>
<proteinExistence type="predicted"/>
<gene>
    <name evidence="1" type="ORF">SFRICE_011265</name>
</gene>
<reference evidence="1" key="1">
    <citation type="submission" date="2016-07" db="EMBL/GenBank/DDBJ databases">
        <authorList>
            <person name="Bretaudeau A."/>
        </authorList>
    </citation>
    <scope>NUCLEOTIDE SEQUENCE</scope>
    <source>
        <strain evidence="1">Rice</strain>
        <tissue evidence="1">Whole body</tissue>
    </source>
</reference>
<dbReference type="AlphaFoldDB" id="A0A2H1VHM8"/>
<protein>
    <submittedName>
        <fullName evidence="1">SFRICE_011265</fullName>
    </submittedName>
</protein>
<accession>A0A2H1VHM8</accession>
<dbReference type="EMBL" id="ODYU01002609">
    <property type="protein sequence ID" value="SOQ40335.1"/>
    <property type="molecule type" value="Genomic_DNA"/>
</dbReference>